<dbReference type="HOGENOM" id="CLU_1699790_0_0_1"/>
<keyword evidence="1" id="KW-0596">Phosphopantetheine</keyword>
<feature type="domain" description="Ketoreductase (KR)" evidence="3">
    <location>
        <begin position="4"/>
        <end position="79"/>
    </location>
</feature>
<evidence type="ECO:0000256" key="2">
    <source>
        <dbReference type="ARBA" id="ARBA00022553"/>
    </source>
</evidence>
<dbReference type="GO" id="GO:0004312">
    <property type="term" value="F:fatty acid synthase activity"/>
    <property type="evidence" value="ECO:0007669"/>
    <property type="project" value="TreeGrafter"/>
</dbReference>
<dbReference type="PANTHER" id="PTHR43775:SF37">
    <property type="entry name" value="SI:DKEY-61P9.11"/>
    <property type="match status" value="1"/>
</dbReference>
<feature type="non-terminal residue" evidence="4">
    <location>
        <position position="1"/>
    </location>
</feature>
<evidence type="ECO:0000256" key="1">
    <source>
        <dbReference type="ARBA" id="ARBA00022450"/>
    </source>
</evidence>
<evidence type="ECO:0000313" key="5">
    <source>
        <dbReference type="Proteomes" id="UP000054279"/>
    </source>
</evidence>
<dbReference type="InterPro" id="IPR050091">
    <property type="entry name" value="PKS_NRPS_Biosynth_Enz"/>
</dbReference>
<accession>A0A0C9UTL5</accession>
<dbReference type="GO" id="GO:0006633">
    <property type="term" value="P:fatty acid biosynthetic process"/>
    <property type="evidence" value="ECO:0007669"/>
    <property type="project" value="TreeGrafter"/>
</dbReference>
<dbReference type="OrthoDB" id="2898237at2759"/>
<proteinExistence type="predicted"/>
<protein>
    <submittedName>
        <fullName evidence="4">Unplaced genomic scaffold SPHSTscaffold_150, whole genome shotgun sequence</fullName>
    </submittedName>
</protein>
<evidence type="ECO:0000259" key="3">
    <source>
        <dbReference type="Pfam" id="PF08659"/>
    </source>
</evidence>
<gene>
    <name evidence="4" type="ORF">M422DRAFT_138839</name>
</gene>
<dbReference type="AlphaFoldDB" id="A0A0C9UTL5"/>
<dbReference type="PANTHER" id="PTHR43775">
    <property type="entry name" value="FATTY ACID SYNTHASE"/>
    <property type="match status" value="1"/>
</dbReference>
<reference evidence="4 5" key="1">
    <citation type="submission" date="2014-06" db="EMBL/GenBank/DDBJ databases">
        <title>Evolutionary Origins and Diversification of the Mycorrhizal Mutualists.</title>
        <authorList>
            <consortium name="DOE Joint Genome Institute"/>
            <consortium name="Mycorrhizal Genomics Consortium"/>
            <person name="Kohler A."/>
            <person name="Kuo A."/>
            <person name="Nagy L.G."/>
            <person name="Floudas D."/>
            <person name="Copeland A."/>
            <person name="Barry K.W."/>
            <person name="Cichocki N."/>
            <person name="Veneault-Fourrey C."/>
            <person name="LaButti K."/>
            <person name="Lindquist E.A."/>
            <person name="Lipzen A."/>
            <person name="Lundell T."/>
            <person name="Morin E."/>
            <person name="Murat C."/>
            <person name="Riley R."/>
            <person name="Ohm R."/>
            <person name="Sun H."/>
            <person name="Tunlid A."/>
            <person name="Henrissat B."/>
            <person name="Grigoriev I.V."/>
            <person name="Hibbett D.S."/>
            <person name="Martin F."/>
        </authorList>
    </citation>
    <scope>NUCLEOTIDE SEQUENCE [LARGE SCALE GENOMIC DNA]</scope>
    <source>
        <strain evidence="4 5">SS14</strain>
    </source>
</reference>
<dbReference type="InterPro" id="IPR013968">
    <property type="entry name" value="PKS_KR"/>
</dbReference>
<dbReference type="Pfam" id="PF08659">
    <property type="entry name" value="KR"/>
    <property type="match status" value="1"/>
</dbReference>
<sequence>LLLSVVLRDGLFIAHSKESFFAAFPSKTQDLSVLEELVEIDKLDFLVAFSSASTFGNPGQTNYASANTLLEGRLSRYRNAFSLIVPAVLDSSVMVLEDGFTPQPRFKPWLPWALSSTRLCDILEDALRKSSHTKFSSYVPDFQWSHVLKQFGPS</sequence>
<name>A0A0C9UTL5_SPHS4</name>
<dbReference type="EMBL" id="KN837225">
    <property type="protein sequence ID" value="KIJ32582.1"/>
    <property type="molecule type" value="Genomic_DNA"/>
</dbReference>
<feature type="non-terminal residue" evidence="4">
    <location>
        <position position="154"/>
    </location>
</feature>
<organism evidence="4 5">
    <name type="scientific">Sphaerobolus stellatus (strain SS14)</name>
    <dbReference type="NCBI Taxonomy" id="990650"/>
    <lineage>
        <taxon>Eukaryota</taxon>
        <taxon>Fungi</taxon>
        <taxon>Dikarya</taxon>
        <taxon>Basidiomycota</taxon>
        <taxon>Agaricomycotina</taxon>
        <taxon>Agaricomycetes</taxon>
        <taxon>Phallomycetidae</taxon>
        <taxon>Geastrales</taxon>
        <taxon>Sphaerobolaceae</taxon>
        <taxon>Sphaerobolus</taxon>
    </lineage>
</organism>
<dbReference type="GO" id="GO:0044550">
    <property type="term" value="P:secondary metabolite biosynthetic process"/>
    <property type="evidence" value="ECO:0007669"/>
    <property type="project" value="TreeGrafter"/>
</dbReference>
<keyword evidence="2" id="KW-0597">Phosphoprotein</keyword>
<dbReference type="Proteomes" id="UP000054279">
    <property type="component" value="Unassembled WGS sequence"/>
</dbReference>
<keyword evidence="5" id="KW-1185">Reference proteome</keyword>
<dbReference type="Gene3D" id="3.40.50.720">
    <property type="entry name" value="NAD(P)-binding Rossmann-like Domain"/>
    <property type="match status" value="1"/>
</dbReference>
<evidence type="ECO:0000313" key="4">
    <source>
        <dbReference type="EMBL" id="KIJ32582.1"/>
    </source>
</evidence>